<dbReference type="STRING" id="580166.AUP43_15595"/>
<keyword evidence="2" id="KW-0378">Hydrolase</keyword>
<dbReference type="EMBL" id="LPXN01000007">
    <property type="protein sequence ID" value="KZD12674.1"/>
    <property type="molecule type" value="Genomic_DNA"/>
</dbReference>
<dbReference type="InterPro" id="IPR017853">
    <property type="entry name" value="GH"/>
</dbReference>
<comment type="similarity">
    <text evidence="1">Belongs to the glycosyl hydrolase 13 family.</text>
</comment>
<dbReference type="Pfam" id="PF00128">
    <property type="entry name" value="Alpha-amylase"/>
    <property type="match status" value="1"/>
</dbReference>
<organism evidence="6 7">
    <name type="scientific">Oceanibaculum pacificum</name>
    <dbReference type="NCBI Taxonomy" id="580166"/>
    <lineage>
        <taxon>Bacteria</taxon>
        <taxon>Pseudomonadati</taxon>
        <taxon>Pseudomonadota</taxon>
        <taxon>Alphaproteobacteria</taxon>
        <taxon>Rhodospirillales</taxon>
        <taxon>Oceanibaculaceae</taxon>
        <taxon>Oceanibaculum</taxon>
    </lineage>
</organism>
<evidence type="ECO:0000256" key="1">
    <source>
        <dbReference type="ARBA" id="ARBA00008061"/>
    </source>
</evidence>
<name>A0A154WGL9_9PROT</name>
<feature type="region of interest" description="Disordered" evidence="4">
    <location>
        <begin position="208"/>
        <end position="232"/>
    </location>
</feature>
<dbReference type="Gene3D" id="3.20.20.80">
    <property type="entry name" value="Glycosidases"/>
    <property type="match status" value="2"/>
</dbReference>
<accession>A0A154WGL9</accession>
<evidence type="ECO:0000256" key="4">
    <source>
        <dbReference type="SAM" id="MobiDB-lite"/>
    </source>
</evidence>
<protein>
    <submittedName>
        <fullName evidence="6">Alpha-glucosidase</fullName>
    </submittedName>
</protein>
<dbReference type="GO" id="GO:0004556">
    <property type="term" value="F:alpha-amylase activity"/>
    <property type="evidence" value="ECO:0007669"/>
    <property type="project" value="TreeGrafter"/>
</dbReference>
<dbReference type="Gene3D" id="2.60.40.1180">
    <property type="entry name" value="Golgi alpha-mannosidase II"/>
    <property type="match status" value="1"/>
</dbReference>
<keyword evidence="7" id="KW-1185">Reference proteome</keyword>
<gene>
    <name evidence="6" type="ORF">AUP43_15595</name>
</gene>
<evidence type="ECO:0000313" key="6">
    <source>
        <dbReference type="EMBL" id="KZD12674.1"/>
    </source>
</evidence>
<evidence type="ECO:0000313" key="7">
    <source>
        <dbReference type="Proteomes" id="UP000076400"/>
    </source>
</evidence>
<dbReference type="Gene3D" id="3.90.400.10">
    <property type="entry name" value="Oligo-1,6-glucosidase, Domain 2"/>
    <property type="match status" value="1"/>
</dbReference>
<evidence type="ECO:0000256" key="3">
    <source>
        <dbReference type="ARBA" id="ARBA00023295"/>
    </source>
</evidence>
<sequence>MSEWWRGAVIYQIYPRSFQDTNADGIGDLPGILQRLPYIASLGVDAIWICPFFRSPMDDFGYDIEDYRDVDPMFGTLDDADRLIQEAHRLGLKVVMDMALSHTSIRHRWFQDSRRSQENSFADWYVWADPRPDGTQPNNWLSMFGGPAWTWESRRQQYYFHNFFPTQPDLNLHNPEVQDALLDECRFWLDRGIDGFRLDACNFLTHDRQLRSNPPRPDGAPPTEGVQPANPYNRQLHLYDKTQPETLEFLKRLRALGDSYGDVLLLAEIADDDSLKVMQDYAGPGAPLHTAYCFAFLGPQLETELIARAFDAFHNGRRHGWPSWAFSNHDVQRVVSRWGGRDAPPEFAKLLIALLGSLRGTIFLYQGEELGLPEADVPYEQIKDPYGLNFFPDFPGRDGCRTPMPWDDNDRHAGFSSVDGWLPVPNEHLMRSVGAQNVEPGSVLNFTRDFLAWRKTQPALVRGDIHFVATGEPGLVAFVRAEGEERLLAVFNTEDRMRWMRLPRPVRQVLDVPRLAIGRLAGDHVELPGHGGFFALLEPAPHLEPAD</sequence>
<dbReference type="InterPro" id="IPR045857">
    <property type="entry name" value="O16G_dom_2"/>
</dbReference>
<dbReference type="InterPro" id="IPR006047">
    <property type="entry name" value="GH13_cat_dom"/>
</dbReference>
<dbReference type="FunFam" id="3.90.400.10:FF:000002">
    <property type="entry name" value="Sucrose isomerase"/>
    <property type="match status" value="1"/>
</dbReference>
<evidence type="ECO:0000256" key="2">
    <source>
        <dbReference type="ARBA" id="ARBA00022801"/>
    </source>
</evidence>
<dbReference type="InterPro" id="IPR013780">
    <property type="entry name" value="Glyco_hydro_b"/>
</dbReference>
<dbReference type="GO" id="GO:0009313">
    <property type="term" value="P:oligosaccharide catabolic process"/>
    <property type="evidence" value="ECO:0007669"/>
    <property type="project" value="TreeGrafter"/>
</dbReference>
<dbReference type="PANTHER" id="PTHR10357:SF179">
    <property type="entry name" value="NEUTRAL AND BASIC AMINO ACID TRANSPORT PROTEIN RBAT"/>
    <property type="match status" value="1"/>
</dbReference>
<dbReference type="SUPFAM" id="SSF51445">
    <property type="entry name" value="(Trans)glycosidases"/>
    <property type="match status" value="1"/>
</dbReference>
<dbReference type="SMART" id="SM00642">
    <property type="entry name" value="Aamy"/>
    <property type="match status" value="1"/>
</dbReference>
<feature type="domain" description="Glycosyl hydrolase family 13 catalytic" evidence="5">
    <location>
        <begin position="12"/>
        <end position="401"/>
    </location>
</feature>
<comment type="caution">
    <text evidence="6">The sequence shown here is derived from an EMBL/GenBank/DDBJ whole genome shotgun (WGS) entry which is preliminary data.</text>
</comment>
<evidence type="ECO:0000259" key="5">
    <source>
        <dbReference type="SMART" id="SM00642"/>
    </source>
</evidence>
<dbReference type="OrthoDB" id="9805159at2"/>
<keyword evidence="3" id="KW-0326">Glycosidase</keyword>
<dbReference type="Proteomes" id="UP000076400">
    <property type="component" value="Unassembled WGS sequence"/>
</dbReference>
<dbReference type="CDD" id="cd11330">
    <property type="entry name" value="AmyAc_OligoGlu"/>
    <property type="match status" value="1"/>
</dbReference>
<dbReference type="AlphaFoldDB" id="A0A154WGL9"/>
<reference evidence="6 7" key="1">
    <citation type="submission" date="2015-12" db="EMBL/GenBank/DDBJ databases">
        <title>Genome sequence of Oceanibaculum pacificum MCCC 1A02656.</title>
        <authorList>
            <person name="Lu L."/>
            <person name="Lai Q."/>
            <person name="Shao Z."/>
            <person name="Qian P."/>
        </authorList>
    </citation>
    <scope>NUCLEOTIDE SEQUENCE [LARGE SCALE GENOMIC DNA]</scope>
    <source>
        <strain evidence="6 7">MCCC 1A02656</strain>
    </source>
</reference>
<proteinExistence type="inferred from homology"/>
<dbReference type="PANTHER" id="PTHR10357">
    <property type="entry name" value="ALPHA-AMYLASE FAMILY MEMBER"/>
    <property type="match status" value="1"/>
</dbReference>